<keyword evidence="3" id="KW-1185">Reference proteome</keyword>
<dbReference type="SUPFAM" id="SSF159501">
    <property type="entry name" value="EreA/ChaN-like"/>
    <property type="match status" value="1"/>
</dbReference>
<dbReference type="EMBL" id="JAGYHF010000009">
    <property type="protein sequence ID" value="MBS4080443.1"/>
    <property type="molecule type" value="Genomic_DNA"/>
</dbReference>
<evidence type="ECO:0000313" key="3">
    <source>
        <dbReference type="Proteomes" id="UP000676035"/>
    </source>
</evidence>
<evidence type="ECO:0000313" key="2">
    <source>
        <dbReference type="EMBL" id="MBS4080443.1"/>
    </source>
</evidence>
<reference evidence="2 3" key="1">
    <citation type="submission" date="2021-04" db="EMBL/GenBank/DDBJ databases">
        <title>Pseudomonas rustica sp. nov. isolated from raw milk.</title>
        <authorList>
            <person name="Fiedler G."/>
            <person name="Gieschler S."/>
            <person name="Kabisch J."/>
            <person name="Grimmler C."/>
            <person name="Brinks E."/>
            <person name="Wagner N."/>
            <person name="Hetzer B."/>
            <person name="Franz C.M.A.P."/>
            <person name="Boehnlein C."/>
        </authorList>
    </citation>
    <scope>NUCLEOTIDE SEQUENCE [LARGE SCALE GENOMIC DNA]</scope>
    <source>
        <strain evidence="2 3">MBT-4</strain>
    </source>
</reference>
<sequence>MNISVTLPPSLLPNPADEQSLHALVLPFTEACPDLHDMAHEAAQGILDKYGIKDIDPENVWWHRFNNTSVSSDKAFLGWEHYPSPSESLTLAELVVKRFHAPDQDNADLLDGYGGFYSEGADASVFNETNEVRLRPSEVLKDLWAINFSELYRTKMQQFWTLHADDFRTLAKLNFLAKALDEHDGERLNNENLKTLIKAVASDITWPVSLAFLQRETPVADGLRVSALNIGGYSATDILCIADSNGVQILYTPGELDCFHVLATESDLHWWLLMQNNHAENRARFMAHFPLAAQQQDDGNIGLNAMIDLLYSTWGASDHHLINQNTTAITGDAFSWLRDSVKARMHSDADLSLHSNGELRKKMWIGYLNAFLRVFGSMAAVGWPVALAVVGAGLADMGLNIDQAINGTSKADRKAGVIGAIASGIDVLFNLSYLRGAAEVAEVGEASEMFNVQDEFTEPLIDESTADIADVPPIARYAPGPAYAQQGTDLLESFETNEVLDGLSPVSQEGQYQGIFQPPGGGHYVLINDSYYLVRFIKELKGWAIIDPANPHSFYRSLPIRLDEAGEWQPINRPGLMGGGKCIGLWPWGRARTPLPDVDSPPTAYDIPPASRDALNELAQGRGTKYELKDYMATLPKTDASNPHAEFKALRQTLYRDANAFLESHTLPPRPEIPELPAKLAPKEIIKKLYKSASGLVIGENHSSVGSKQFLIDNMAALSKQKVKTLYLEHVLTDFHQADLDVFNRTGKMSETLETYLKTMDGGFKTDTSGQYTFLELAKAAQKNHIRVQSIDCLASYRSTGMSGVDKSTFRQKMMNYFSHEVITADQNARGAHRWVALVGDSHANTWEGVPGLSELEGGIGLRIESTPAGTARGIEPDPGRIPTDEFARPLSPVKSDLRLQIDTPASVALADSLEKTLINPGDCTVMNIDDVATLIHRSSDGNIVRTPILNKGGFYYVERPNWPISGRRYPNLAELSAALRIMGFKPIKIS</sequence>
<protein>
    <submittedName>
        <fullName evidence="2">Membrane-targeted effector domain-containing toxin</fullName>
    </submittedName>
</protein>
<comment type="caution">
    <text evidence="2">The sequence shown here is derived from an EMBL/GenBank/DDBJ whole genome shotgun (WGS) entry which is preliminary data.</text>
</comment>
<dbReference type="Pfam" id="PF20178">
    <property type="entry name" value="ToxA_N"/>
    <property type="match status" value="1"/>
</dbReference>
<accession>A0ABS5N1J2</accession>
<name>A0ABS5N1J2_9PSED</name>
<gene>
    <name evidence="2" type="ORF">KFS80_19335</name>
</gene>
<dbReference type="RefSeq" id="WP_212545605.1">
    <property type="nucleotide sequence ID" value="NZ_JAGYHF010000009.1"/>
</dbReference>
<dbReference type="Proteomes" id="UP000676035">
    <property type="component" value="Unassembled WGS sequence"/>
</dbReference>
<evidence type="ECO:0000259" key="1">
    <source>
        <dbReference type="Pfam" id="PF20178"/>
    </source>
</evidence>
<feature type="domain" description="Dermonecrotic toxin N-terminal" evidence="1">
    <location>
        <begin position="30"/>
        <end position="292"/>
    </location>
</feature>
<organism evidence="2 3">
    <name type="scientific">Pseudomonas rustica</name>
    <dbReference type="NCBI Taxonomy" id="2827099"/>
    <lineage>
        <taxon>Bacteria</taxon>
        <taxon>Pseudomonadati</taxon>
        <taxon>Pseudomonadota</taxon>
        <taxon>Gammaproteobacteria</taxon>
        <taxon>Pseudomonadales</taxon>
        <taxon>Pseudomonadaceae</taxon>
        <taxon>Pseudomonas</taxon>
    </lineage>
</organism>
<dbReference type="InterPro" id="IPR046673">
    <property type="entry name" value="ToxA_N"/>
</dbReference>
<dbReference type="Gene3D" id="3.40.50.11550">
    <property type="match status" value="1"/>
</dbReference>
<proteinExistence type="predicted"/>
<dbReference type="CDD" id="cd14729">
    <property type="entry name" value="RtxA-like"/>
    <property type="match status" value="1"/>
</dbReference>